<evidence type="ECO:0000313" key="2">
    <source>
        <dbReference type="EMBL" id="MDQ8935003.1"/>
    </source>
</evidence>
<accession>A0AAW8J5Y3</accession>
<gene>
    <name evidence="2" type="ORF">RFH47_04540</name>
</gene>
<organism evidence="2 3">
    <name type="scientific">Acinetobacter rudis</name>
    <dbReference type="NCBI Taxonomy" id="632955"/>
    <lineage>
        <taxon>Bacteria</taxon>
        <taxon>Pseudomonadati</taxon>
        <taxon>Pseudomonadota</taxon>
        <taxon>Gammaproteobacteria</taxon>
        <taxon>Moraxellales</taxon>
        <taxon>Moraxellaceae</taxon>
        <taxon>Acinetobacter</taxon>
    </lineage>
</organism>
<feature type="chain" id="PRO_5043622721" evidence="1">
    <location>
        <begin position="29"/>
        <end position="488"/>
    </location>
</feature>
<keyword evidence="1" id="KW-0732">Signal</keyword>
<evidence type="ECO:0000256" key="1">
    <source>
        <dbReference type="SAM" id="SignalP"/>
    </source>
</evidence>
<dbReference type="EMBL" id="JAVIDL010000006">
    <property type="protein sequence ID" value="MDQ8935003.1"/>
    <property type="molecule type" value="Genomic_DNA"/>
</dbReference>
<dbReference type="Proteomes" id="UP001243844">
    <property type="component" value="Unassembled WGS sequence"/>
</dbReference>
<protein>
    <submittedName>
        <fullName evidence="2">Uncharacterized protein</fullName>
    </submittedName>
</protein>
<reference evidence="2" key="1">
    <citation type="submission" date="2023-08" db="EMBL/GenBank/DDBJ databases">
        <title>Emergence of clinically-relevant ST2 carbapenem-resistant Acinetobacter baumannii strains in hospital sewages in Zhejiang, East of China.</title>
        <authorList>
            <person name="Kaichao C."/>
            <person name="Zhang R."/>
        </authorList>
    </citation>
    <scope>NUCLEOTIDE SEQUENCE</scope>
    <source>
        <strain evidence="2">M-RB-37</strain>
    </source>
</reference>
<evidence type="ECO:0000313" key="3">
    <source>
        <dbReference type="Proteomes" id="UP001243844"/>
    </source>
</evidence>
<name>A0AAW8J5Y3_9GAMM</name>
<feature type="signal peptide" evidence="1">
    <location>
        <begin position="1"/>
        <end position="28"/>
    </location>
</feature>
<sequence>MTKTDLSIFKASLLASLVGLCLSSSAMALEVLSDDHLSEMTGAGIAILPQDTYFVFRGEGADESKASLFSDRSKDTGYFHFIPVGPLTLAAQDTNKDGVVDSRDHSVGKADLYVYGLALSRSDNNSNSRLANSEELAKIRSWGTASNPWIIKVATENNVPNFGPSNCSGVGDSSCQVSYLSLEAPAYEVGTRDVAGEDAYKLKLATWVDAFVLDQTKTATDPNLYHLGEKPGSSDPNRANRLRLQAIWNNFSINGSRIQLFQTLAGATDTGGMTPFYNNTLGGTVLLRLNSGDGQGITAQSPNILRLSTREMTNSANLETPAIHGVSAPVFDANEGLFVQNLNVNLALGSLFQPIILGSDGKNFSLEVARIPNKAEIYKKIYTNYDNIDPSSNGGYYGSTCNVYRCGSNGNSLYQGNNATHSSISFGTTQYDPSKNLLTADKGKTAVGISFGHPNPVNLPTSSPTLNMGSGVIDGVLIQHLKITTKGL</sequence>
<dbReference type="AlphaFoldDB" id="A0AAW8J5Y3"/>
<proteinExistence type="predicted"/>
<comment type="caution">
    <text evidence="2">The sequence shown here is derived from an EMBL/GenBank/DDBJ whole genome shotgun (WGS) entry which is preliminary data.</text>
</comment>